<dbReference type="InterPro" id="IPR051918">
    <property type="entry name" value="STPP_CPPED1"/>
</dbReference>
<evidence type="ECO:0000259" key="1">
    <source>
        <dbReference type="Pfam" id="PF00149"/>
    </source>
</evidence>
<accession>A0A1Q2MAG8</accession>
<sequence length="740" mass="80924" precursor="true">MADNNLTRRNFISAAGAATASLTGINTALASNRSAAVQSSLLAQAAARGEKPNPGSGTLKGFIVSDVHFGWKHPAQPSNVMIAQNIGNILERFDELDVFLDTGDIHHGDSGDQGRADFTQFEQSALKQLPFYVAGGNHETIGYRGAECEARTMQLCSITCRPYYSIDIKGVHLVFLPELMAANLITAESLEWLRLDLELNKDKTTLILTHNSIKDTTRYWDSITYRRVANSEEVLNIINSYSNVIGWMHGHNHTWEIEEKFGKYFVSNGRIGGFSPPFPNDNVGDGLLGGIYFEISPQSFTVRGYCSNKQCFLDELKGYEHMTRTMKLRTSVDENAPFAHSWGMGGARSGLITPAYNHHLPGEDSVQELFIAGCSSPVFSENSNLDITAEQPEGWSKSKSVSGLAVSPTKDVAGEVDGIRFLNPGIELLPLGGGNDTRSLFSPSTGNGAGYYRCVPGKTYQAQITASGKSDVKCTLEFHVYDSDKKKLHSEKAAAVSLKGSGRTTIKASCKIPESAAKNSIYSDSQREGCVNLVVQAKFENLTSPVQVHEFNIRGAAASGQTRDASVVIAGKTYKHRGAVSTEPARLALDSQIQSRDAVRVDAGGNERLSWLIRQTGLAWQVRNAPASVQKDASVKIGPMRNTYNDLDEIIIVPLKSPQTPYVHRMRGIDSCRIEPYDPVKKELRIHVDKVIGDYQQMLVLNAPGSPRVWENCKHRNVGTYRPDIVGFQVAGEGTVVIGF</sequence>
<dbReference type="EMBL" id="CP019646">
    <property type="protein sequence ID" value="AQQ69681.1"/>
    <property type="molecule type" value="Genomic_DNA"/>
</dbReference>
<dbReference type="RefSeq" id="WP_146681995.1">
    <property type="nucleotide sequence ID" value="NZ_CP019646.1"/>
</dbReference>
<name>A0A1Q2MAG8_9BACT</name>
<dbReference type="InterPro" id="IPR004843">
    <property type="entry name" value="Calcineurin-like_PHP"/>
</dbReference>
<dbReference type="OrthoDB" id="9804511at2"/>
<proteinExistence type="predicted"/>
<dbReference type="PROSITE" id="PS51318">
    <property type="entry name" value="TAT"/>
    <property type="match status" value="1"/>
</dbReference>
<evidence type="ECO:0000313" key="3">
    <source>
        <dbReference type="Proteomes" id="UP000188181"/>
    </source>
</evidence>
<dbReference type="Pfam" id="PF00149">
    <property type="entry name" value="Metallophos"/>
    <property type="match status" value="1"/>
</dbReference>
<feature type="domain" description="Calcineurin-like phosphoesterase" evidence="1">
    <location>
        <begin position="63"/>
        <end position="254"/>
    </location>
</feature>
<dbReference type="InterPro" id="IPR006311">
    <property type="entry name" value="TAT_signal"/>
</dbReference>
<dbReference type="PANTHER" id="PTHR43143">
    <property type="entry name" value="METALLOPHOSPHOESTERASE, CALCINEURIN SUPERFAMILY"/>
    <property type="match status" value="1"/>
</dbReference>
<protein>
    <submittedName>
        <fullName evidence="2">Calcineurin-like phosphoesterase</fullName>
    </submittedName>
</protein>
<reference evidence="3" key="1">
    <citation type="submission" date="2017-02" db="EMBL/GenBank/DDBJ databases">
        <title>Comparative genomics and description of representatives of a novel lineage of planctomycetes thriving in anoxic sediments.</title>
        <authorList>
            <person name="Spring S."/>
            <person name="Bunk B."/>
            <person name="Sproer C."/>
        </authorList>
    </citation>
    <scope>NUCLEOTIDE SEQUENCE [LARGE SCALE GENOMIC DNA]</scope>
    <source>
        <strain evidence="3">SM-Chi-D1</strain>
    </source>
</reference>
<evidence type="ECO:0000313" key="2">
    <source>
        <dbReference type="EMBL" id="AQQ69681.1"/>
    </source>
</evidence>
<keyword evidence="3" id="KW-1185">Reference proteome</keyword>
<dbReference type="SUPFAM" id="SSF56300">
    <property type="entry name" value="Metallo-dependent phosphatases"/>
    <property type="match status" value="1"/>
</dbReference>
<dbReference type="InterPro" id="IPR029052">
    <property type="entry name" value="Metallo-depent_PP-like"/>
</dbReference>
<dbReference type="Proteomes" id="UP000188181">
    <property type="component" value="Chromosome"/>
</dbReference>
<dbReference type="PANTHER" id="PTHR43143:SF1">
    <property type="entry name" value="SERINE_THREONINE-PROTEIN PHOSPHATASE CPPED1"/>
    <property type="match status" value="1"/>
</dbReference>
<dbReference type="Gene3D" id="3.60.21.10">
    <property type="match status" value="1"/>
</dbReference>
<dbReference type="GO" id="GO:0016787">
    <property type="term" value="F:hydrolase activity"/>
    <property type="evidence" value="ECO:0007669"/>
    <property type="project" value="InterPro"/>
</dbReference>
<dbReference type="AlphaFoldDB" id="A0A1Q2MAG8"/>
<dbReference type="KEGG" id="pbas:SMSP2_00011"/>
<organism evidence="2 3">
    <name type="scientific">Limihaloglobus sulfuriphilus</name>
    <dbReference type="NCBI Taxonomy" id="1851148"/>
    <lineage>
        <taxon>Bacteria</taxon>
        <taxon>Pseudomonadati</taxon>
        <taxon>Planctomycetota</taxon>
        <taxon>Phycisphaerae</taxon>
        <taxon>Sedimentisphaerales</taxon>
        <taxon>Sedimentisphaeraceae</taxon>
        <taxon>Limihaloglobus</taxon>
    </lineage>
</organism>
<gene>
    <name evidence="2" type="ORF">SMSP2_00011</name>
</gene>